<organism evidence="1 2">
    <name type="scientific">Actinospica durhamensis</name>
    <dbReference type="NCBI Taxonomy" id="1508375"/>
    <lineage>
        <taxon>Bacteria</taxon>
        <taxon>Bacillati</taxon>
        <taxon>Actinomycetota</taxon>
        <taxon>Actinomycetes</taxon>
        <taxon>Catenulisporales</taxon>
        <taxon>Actinospicaceae</taxon>
        <taxon>Actinospica</taxon>
    </lineage>
</organism>
<dbReference type="AlphaFoldDB" id="A0A941EPY6"/>
<dbReference type="Pfam" id="PF10604">
    <property type="entry name" value="Polyketide_cyc2"/>
    <property type="match status" value="1"/>
</dbReference>
<dbReference type="SUPFAM" id="SSF55961">
    <property type="entry name" value="Bet v1-like"/>
    <property type="match status" value="1"/>
</dbReference>
<keyword evidence="2" id="KW-1185">Reference proteome</keyword>
<accession>A0A941EPY6</accession>
<reference evidence="1" key="1">
    <citation type="submission" date="2021-04" db="EMBL/GenBank/DDBJ databases">
        <title>Genome based classification of Actinospica acidithermotolerans sp. nov., an actinobacterium isolated from an Indonesian hot spring.</title>
        <authorList>
            <person name="Kusuma A.B."/>
            <person name="Putra K.E."/>
            <person name="Nafisah S."/>
            <person name="Loh J."/>
            <person name="Nouioui I."/>
            <person name="Goodfellow M."/>
        </authorList>
    </citation>
    <scope>NUCLEOTIDE SEQUENCE</scope>
    <source>
        <strain evidence="1">CSCA 57</strain>
    </source>
</reference>
<sequence>MVTVSRTFTVAAPRERVHDYLKDFANTVHWDPGTVQCVRRDHGPLRTGAEWTNTSTFMGRTAVLDYTLAVLEPERLVFRGTNDKAASTDDITLDAPTDTTTQVTYRAQITFHGALRLVSPLLRRPFERLADQVVERMTTTLGDL</sequence>
<gene>
    <name evidence="1" type="ORF">KDL01_17180</name>
</gene>
<dbReference type="InterPro" id="IPR019587">
    <property type="entry name" value="Polyketide_cyclase/dehydratase"/>
</dbReference>
<dbReference type="RefSeq" id="WP_212529525.1">
    <property type="nucleotide sequence ID" value="NZ_JAGSOG010000079.1"/>
</dbReference>
<proteinExistence type="predicted"/>
<evidence type="ECO:0000313" key="1">
    <source>
        <dbReference type="EMBL" id="MBR7835011.1"/>
    </source>
</evidence>
<protein>
    <submittedName>
        <fullName evidence="1">SRPBCC family protein</fullName>
    </submittedName>
</protein>
<dbReference type="Gene3D" id="3.30.530.20">
    <property type="match status" value="1"/>
</dbReference>
<name>A0A941EPY6_9ACTN</name>
<dbReference type="InterPro" id="IPR023393">
    <property type="entry name" value="START-like_dom_sf"/>
</dbReference>
<dbReference type="EMBL" id="JAGSOG010000079">
    <property type="protein sequence ID" value="MBR7835011.1"/>
    <property type="molecule type" value="Genomic_DNA"/>
</dbReference>
<dbReference type="Proteomes" id="UP000675781">
    <property type="component" value="Unassembled WGS sequence"/>
</dbReference>
<comment type="caution">
    <text evidence="1">The sequence shown here is derived from an EMBL/GenBank/DDBJ whole genome shotgun (WGS) entry which is preliminary data.</text>
</comment>
<evidence type="ECO:0000313" key="2">
    <source>
        <dbReference type="Proteomes" id="UP000675781"/>
    </source>
</evidence>